<dbReference type="EMBL" id="CP002042">
    <property type="protein sequence ID" value="ADH63046.1"/>
    <property type="molecule type" value="Genomic_DNA"/>
</dbReference>
<dbReference type="HOGENOM" id="CLU_2880648_0_0_0"/>
<evidence type="ECO:0000313" key="1">
    <source>
        <dbReference type="EMBL" id="ADH63046.1"/>
    </source>
</evidence>
<accession>D7BDC8</accession>
<dbReference type="RefSeq" id="WP_013157626.1">
    <property type="nucleotide sequence ID" value="NC_014212.1"/>
</dbReference>
<name>D7BDC8_ALLS1</name>
<keyword evidence="2" id="KW-1185">Reference proteome</keyword>
<proteinExistence type="predicted"/>
<dbReference type="InterPro" id="IPR053717">
    <property type="entry name" value="MerB_lyase_sf"/>
</dbReference>
<dbReference type="KEGG" id="msv:Mesil_1143"/>
<dbReference type="Gene3D" id="3.30.450.410">
    <property type="match status" value="1"/>
</dbReference>
<dbReference type="AlphaFoldDB" id="D7BDC8"/>
<gene>
    <name evidence="1" type="ordered locus">Mesil_1143</name>
</gene>
<dbReference type="Proteomes" id="UP000001916">
    <property type="component" value="Chromosome"/>
</dbReference>
<protein>
    <submittedName>
        <fullName evidence="1">Uncharacterized protein</fullName>
    </submittedName>
</protein>
<dbReference type="SUPFAM" id="SSF160387">
    <property type="entry name" value="NosL/MerB-like"/>
    <property type="match status" value="1"/>
</dbReference>
<sequence length="63" mass="6833">MPSSRCPYLHFFASIEDLLAWRATLPPEIRTLVQALPLSEAFQLAQAALEGLLKEGESAAGCC</sequence>
<evidence type="ECO:0000313" key="2">
    <source>
        <dbReference type="Proteomes" id="UP000001916"/>
    </source>
</evidence>
<reference evidence="1 2" key="1">
    <citation type="journal article" date="2010" name="Stand. Genomic Sci.">
        <title>Complete genome sequence of Meiothermus silvanus type strain (VI-R2).</title>
        <authorList>
            <person name="Sikorski J."/>
            <person name="Tindall B.J."/>
            <person name="Lowry S."/>
            <person name="Lucas S."/>
            <person name="Nolan M."/>
            <person name="Copeland A."/>
            <person name="Glavina Del Rio T."/>
            <person name="Tice H."/>
            <person name="Cheng J.F."/>
            <person name="Han C."/>
            <person name="Pitluck S."/>
            <person name="Liolios K."/>
            <person name="Ivanova N."/>
            <person name="Mavromatis K."/>
            <person name="Mikhailova N."/>
            <person name="Pati A."/>
            <person name="Goodwin L."/>
            <person name="Chen A."/>
            <person name="Palaniappan K."/>
            <person name="Land M."/>
            <person name="Hauser L."/>
            <person name="Chang Y.J."/>
            <person name="Jeffries C.D."/>
            <person name="Rohde M."/>
            <person name="Goker M."/>
            <person name="Woyke T."/>
            <person name="Bristow J."/>
            <person name="Eisen J.A."/>
            <person name="Markowitz V."/>
            <person name="Hugenholtz P."/>
            <person name="Kyrpides N.C."/>
            <person name="Klenk H.P."/>
            <person name="Lapidus A."/>
        </authorList>
    </citation>
    <scope>NUCLEOTIDE SEQUENCE [LARGE SCALE GENOMIC DNA]</scope>
    <source>
        <strain evidence="2">ATCC 700542 / DSM 9946 / VI-R2</strain>
    </source>
</reference>
<organism evidence="1 2">
    <name type="scientific">Allomeiothermus silvanus (strain ATCC 700542 / DSM 9946 / NBRC 106475 / NCIMB 13440 / VI-R2)</name>
    <name type="common">Thermus silvanus</name>
    <dbReference type="NCBI Taxonomy" id="526227"/>
    <lineage>
        <taxon>Bacteria</taxon>
        <taxon>Thermotogati</taxon>
        <taxon>Deinococcota</taxon>
        <taxon>Deinococci</taxon>
        <taxon>Thermales</taxon>
        <taxon>Thermaceae</taxon>
        <taxon>Allomeiothermus</taxon>
    </lineage>
</organism>